<organism evidence="2 3">
    <name type="scientific">Trichoderma breve</name>
    <dbReference type="NCBI Taxonomy" id="2034170"/>
    <lineage>
        <taxon>Eukaryota</taxon>
        <taxon>Fungi</taxon>
        <taxon>Dikarya</taxon>
        <taxon>Ascomycota</taxon>
        <taxon>Pezizomycotina</taxon>
        <taxon>Sordariomycetes</taxon>
        <taxon>Hypocreomycetidae</taxon>
        <taxon>Hypocreales</taxon>
        <taxon>Hypocreaceae</taxon>
        <taxon>Trichoderma</taxon>
    </lineage>
</organism>
<gene>
    <name evidence="2" type="ORF">T069G_08689</name>
</gene>
<dbReference type="GeneID" id="80870587"/>
<keyword evidence="3" id="KW-1185">Reference proteome</keyword>
<feature type="region of interest" description="Disordered" evidence="1">
    <location>
        <begin position="309"/>
        <end position="387"/>
    </location>
</feature>
<reference evidence="2" key="1">
    <citation type="submission" date="2022-09" db="EMBL/GenBank/DDBJ databases">
        <title>Chromosome-level assembly of Trichoderma breve T069, a fungus used in development of biopesticide product.</title>
        <authorList>
            <person name="Lin R."/>
            <person name="Liu T."/>
        </authorList>
    </citation>
    <scope>NUCLEOTIDE SEQUENCE</scope>
    <source>
        <strain evidence="2">T069</strain>
    </source>
</reference>
<evidence type="ECO:0000256" key="1">
    <source>
        <dbReference type="SAM" id="MobiDB-lite"/>
    </source>
</evidence>
<proteinExistence type="predicted"/>
<evidence type="ECO:0000313" key="2">
    <source>
        <dbReference type="EMBL" id="KAJ4857792.1"/>
    </source>
</evidence>
<comment type="caution">
    <text evidence="2">The sequence shown here is derived from an EMBL/GenBank/DDBJ whole genome shotgun (WGS) entry which is preliminary data.</text>
</comment>
<name>A0A9W9B8A3_9HYPO</name>
<evidence type="ECO:0000313" key="3">
    <source>
        <dbReference type="Proteomes" id="UP001140511"/>
    </source>
</evidence>
<dbReference type="RefSeq" id="XP_056026848.1">
    <property type="nucleotide sequence ID" value="XM_056175899.1"/>
</dbReference>
<accession>A0A9W9B8A3</accession>
<dbReference type="AlphaFoldDB" id="A0A9W9B8A3"/>
<dbReference type="Proteomes" id="UP001140511">
    <property type="component" value="Unassembled WGS sequence"/>
</dbReference>
<protein>
    <submittedName>
        <fullName evidence="2">Uncharacterized protein</fullName>
    </submittedName>
</protein>
<sequence>MSSIHVKDLDVKDASEPLSLDLYENMNRYEAKLPCDVIYDRRKSDHCVTVKRLLWVDGLGHSIVNGEKSTTKQDMTLVVLRIVLAPYIPEEQKFWYMKVSLVFEDMEQSGINEPQVLAWAPGKGTTGRNGAVIHHEKSGEKERNLEVDNSVTSATVTWSSEGAVSWDQTSFEKKRSSPTLNPKTNNLNGVSWYVEQYDSGNVGDTQELFVAVLLSRPTAEPYLARFEIKARVNTTEDVRNRTKSLFGLESFHTEPFKITPRANQVCCYEGKDIWKCIDINNLDKLRCERDILTLDIKWGPKYQVEATALEGPSSSSATTDLSKDSQSETSPVSKETLAQTATPSDEPTSPAAIVNSQPLPEMNLSPLVDQEGPDSVVNTDSDWLIEL</sequence>
<dbReference type="EMBL" id="JAOPEN010000005">
    <property type="protein sequence ID" value="KAJ4857792.1"/>
    <property type="molecule type" value="Genomic_DNA"/>
</dbReference>
<feature type="compositionally biased region" description="Polar residues" evidence="1">
    <location>
        <begin position="327"/>
        <end position="347"/>
    </location>
</feature>